<proteinExistence type="inferred from homology"/>
<dbReference type="InterPro" id="IPR051121">
    <property type="entry name" value="FAH"/>
</dbReference>
<evidence type="ECO:0000259" key="3">
    <source>
        <dbReference type="Pfam" id="PF01557"/>
    </source>
</evidence>
<keyword evidence="2" id="KW-0479">Metal-binding</keyword>
<dbReference type="RefSeq" id="WP_132878342.1">
    <property type="nucleotide sequence ID" value="NZ_SLXQ01000008.1"/>
</dbReference>
<dbReference type="Pfam" id="PF01557">
    <property type="entry name" value="FAA_hydrolase"/>
    <property type="match status" value="1"/>
</dbReference>
<dbReference type="PANTHER" id="PTHR42796">
    <property type="entry name" value="FUMARYLACETOACETATE HYDROLASE DOMAIN-CONTAINING PROTEIN 2A-RELATED"/>
    <property type="match status" value="1"/>
</dbReference>
<dbReference type="SUPFAM" id="SSF56529">
    <property type="entry name" value="FAH"/>
    <property type="match status" value="1"/>
</dbReference>
<dbReference type="InterPro" id="IPR036663">
    <property type="entry name" value="Fumarylacetoacetase_C_sf"/>
</dbReference>
<keyword evidence="5" id="KW-1185">Reference proteome</keyword>
<evidence type="ECO:0000256" key="1">
    <source>
        <dbReference type="ARBA" id="ARBA00010211"/>
    </source>
</evidence>
<comment type="caution">
    <text evidence="4">The sequence shown here is derived from an EMBL/GenBank/DDBJ whole genome shotgun (WGS) entry which is preliminary data.</text>
</comment>
<accession>A0A4R2QL08</accession>
<dbReference type="GO" id="GO:0044281">
    <property type="term" value="P:small molecule metabolic process"/>
    <property type="evidence" value="ECO:0007669"/>
    <property type="project" value="UniProtKB-ARBA"/>
</dbReference>
<dbReference type="OrthoDB" id="9805307at2"/>
<dbReference type="PANTHER" id="PTHR42796:SF4">
    <property type="entry name" value="FUMARYLACETOACETATE HYDROLASE DOMAIN-CONTAINING PROTEIN 2A"/>
    <property type="match status" value="1"/>
</dbReference>
<evidence type="ECO:0000313" key="4">
    <source>
        <dbReference type="EMBL" id="TCP50027.1"/>
    </source>
</evidence>
<dbReference type="EMBL" id="SLXQ01000008">
    <property type="protein sequence ID" value="TCP50027.1"/>
    <property type="molecule type" value="Genomic_DNA"/>
</dbReference>
<dbReference type="Proteomes" id="UP000294911">
    <property type="component" value="Unassembled WGS sequence"/>
</dbReference>
<comment type="similarity">
    <text evidence="1">Belongs to the FAH family.</text>
</comment>
<evidence type="ECO:0000313" key="5">
    <source>
        <dbReference type="Proteomes" id="UP000294911"/>
    </source>
</evidence>
<protein>
    <submittedName>
        <fullName evidence="4">2-keto-4-pentenoate hydratase/2-oxohepta-3-ene-1,7-dioic acid hydratase in catechol pathway</fullName>
    </submittedName>
</protein>
<organism evidence="4 5">
    <name type="scientific">Tamaricihabitans halophyticus</name>
    <dbReference type="NCBI Taxonomy" id="1262583"/>
    <lineage>
        <taxon>Bacteria</taxon>
        <taxon>Bacillati</taxon>
        <taxon>Actinomycetota</taxon>
        <taxon>Actinomycetes</taxon>
        <taxon>Pseudonocardiales</taxon>
        <taxon>Pseudonocardiaceae</taxon>
        <taxon>Tamaricihabitans</taxon>
    </lineage>
</organism>
<evidence type="ECO:0000256" key="2">
    <source>
        <dbReference type="ARBA" id="ARBA00022723"/>
    </source>
</evidence>
<feature type="domain" description="Fumarylacetoacetase-like C-terminal" evidence="3">
    <location>
        <begin position="87"/>
        <end position="289"/>
    </location>
</feature>
<dbReference type="Gene3D" id="3.90.850.10">
    <property type="entry name" value="Fumarylacetoacetase-like, C-terminal domain"/>
    <property type="match status" value="1"/>
</dbReference>
<sequence>MRLATIRTSGTETAALVCPSGVVPIAAINAAYRTSWPVDLFTLLAEGQFAEFDIWLARQGDIHTRLAERLLDPSEVDFAPPYRSPRKIWGIGLNYVDHAADLSEAAPATEPASFLKPATTIIGTGESIRLPAQSERVTAEAELGIVIGSTARDVPESAALSYVAGFTTIIDMTAEDILQRNPRYLTRAKSFDTFFSFGPEIITLDEFLATPAELPGLTVGTWHNDRLHRDNVVGNMTFTPEFLVSFHSAVMTLLPGDIISTGTPGAVVITDGDVVSCRIPGFRELANPVHGARATA</sequence>
<gene>
    <name evidence="4" type="ORF">EV191_108114</name>
</gene>
<dbReference type="GO" id="GO:0046872">
    <property type="term" value="F:metal ion binding"/>
    <property type="evidence" value="ECO:0007669"/>
    <property type="project" value="UniProtKB-KW"/>
</dbReference>
<dbReference type="AlphaFoldDB" id="A0A4R2QL08"/>
<name>A0A4R2QL08_9PSEU</name>
<dbReference type="GO" id="GO:0003824">
    <property type="term" value="F:catalytic activity"/>
    <property type="evidence" value="ECO:0007669"/>
    <property type="project" value="InterPro"/>
</dbReference>
<dbReference type="InterPro" id="IPR011234">
    <property type="entry name" value="Fumarylacetoacetase-like_C"/>
</dbReference>
<reference evidence="4 5" key="1">
    <citation type="submission" date="2019-03" db="EMBL/GenBank/DDBJ databases">
        <title>Genomic Encyclopedia of Type Strains, Phase IV (KMG-IV): sequencing the most valuable type-strain genomes for metagenomic binning, comparative biology and taxonomic classification.</title>
        <authorList>
            <person name="Goeker M."/>
        </authorList>
    </citation>
    <scope>NUCLEOTIDE SEQUENCE [LARGE SCALE GENOMIC DNA]</scope>
    <source>
        <strain evidence="4 5">DSM 45765</strain>
    </source>
</reference>